<evidence type="ECO:0000313" key="3">
    <source>
        <dbReference type="Proteomes" id="UP000595296"/>
    </source>
</evidence>
<name>A0A9E6SPY5_9RICK</name>
<protein>
    <submittedName>
        <fullName evidence="2">Uncharacterized protein</fullName>
    </submittedName>
</protein>
<dbReference type="EMBL" id="CP060138">
    <property type="protein sequence ID" value="QQV74604.1"/>
    <property type="molecule type" value="Genomic_DNA"/>
</dbReference>
<keyword evidence="1" id="KW-0732">Signal</keyword>
<feature type="chain" id="PRO_5045625667" evidence="1">
    <location>
        <begin position="20"/>
        <end position="78"/>
    </location>
</feature>
<reference evidence="2 3" key="1">
    <citation type="journal article" date="2021" name="Int. J. Syst. Evol. Microbiol.">
        <title>Characterization of a novel transitional group Rickettsia species (Rickettsia tillamookensis sp. nov.) from the western black-legged tick, Ixodes pacificus.</title>
        <authorList>
            <person name="Gauthier D.T."/>
            <person name="Karpathy S.E."/>
            <person name="Grizzard S.L."/>
            <person name="Batra D."/>
            <person name="Rowe L.A."/>
            <person name="Paddock C.D."/>
        </authorList>
    </citation>
    <scope>NUCLEOTIDE SEQUENCE [LARGE SCALE GENOMIC DNA]</scope>
    <source>
        <strain evidence="2 3">Tillamook 23</strain>
    </source>
</reference>
<dbReference type="Proteomes" id="UP000595296">
    <property type="component" value="Chromosome"/>
</dbReference>
<feature type="signal peptide" evidence="1">
    <location>
        <begin position="1"/>
        <end position="19"/>
    </location>
</feature>
<gene>
    <name evidence="2" type="ORF">H6P87_00139</name>
</gene>
<evidence type="ECO:0000313" key="2">
    <source>
        <dbReference type="EMBL" id="QQV74604.1"/>
    </source>
</evidence>
<proteinExistence type="predicted"/>
<accession>A0A9E6SPY5</accession>
<keyword evidence="3" id="KW-1185">Reference proteome</keyword>
<sequence>MPKCTCLLAVVLSSLPGTACVNLPVIGSNIIPDGAPLSPISADFIFTLEWLFNSYVTLRILPSDTAIDTADLSRPPTK</sequence>
<evidence type="ECO:0000256" key="1">
    <source>
        <dbReference type="SAM" id="SignalP"/>
    </source>
</evidence>
<organism evidence="2 3">
    <name type="scientific">Rickettsia tillamookensis</name>
    <dbReference type="NCBI Taxonomy" id="2761623"/>
    <lineage>
        <taxon>Bacteria</taxon>
        <taxon>Pseudomonadati</taxon>
        <taxon>Pseudomonadota</taxon>
        <taxon>Alphaproteobacteria</taxon>
        <taxon>Rickettsiales</taxon>
        <taxon>Rickettsiaceae</taxon>
        <taxon>Rickettsieae</taxon>
        <taxon>Rickettsia</taxon>
        <taxon>spotted fever group</taxon>
    </lineage>
</organism>